<proteinExistence type="predicted"/>
<evidence type="ECO:0000313" key="2">
    <source>
        <dbReference type="EMBL" id="OMH40747.1"/>
    </source>
</evidence>
<dbReference type="AlphaFoldDB" id="A0A1R1MLT3"/>
<comment type="caution">
    <text evidence="2">The sequence shown here is derived from an EMBL/GenBank/DDBJ whole genome shotgun (WGS) entry which is preliminary data.</text>
</comment>
<evidence type="ECO:0000256" key="1">
    <source>
        <dbReference type="SAM" id="Coils"/>
    </source>
</evidence>
<evidence type="ECO:0008006" key="4">
    <source>
        <dbReference type="Google" id="ProtNLM"/>
    </source>
</evidence>
<protein>
    <recommendedName>
        <fullName evidence="4">V-type proton ATPase subunit E</fullName>
    </recommendedName>
</protein>
<dbReference type="RefSeq" id="WP_076712725.1">
    <property type="nucleotide sequence ID" value="NZ_MOEN01000009.1"/>
</dbReference>
<dbReference type="EMBL" id="MOEN01000009">
    <property type="protein sequence ID" value="OMH40747.1"/>
    <property type="molecule type" value="Genomic_DNA"/>
</dbReference>
<accession>A0A1R1MLT3</accession>
<organism evidence="2 3">
    <name type="scientific">Desulfurobacterium indicum</name>
    <dbReference type="NCBI Taxonomy" id="1914305"/>
    <lineage>
        <taxon>Bacteria</taxon>
        <taxon>Pseudomonadati</taxon>
        <taxon>Aquificota</taxon>
        <taxon>Aquificia</taxon>
        <taxon>Desulfurobacteriales</taxon>
        <taxon>Desulfurobacteriaceae</taxon>
        <taxon>Desulfurobacterium</taxon>
    </lineage>
</organism>
<evidence type="ECO:0000313" key="3">
    <source>
        <dbReference type="Proteomes" id="UP000187408"/>
    </source>
</evidence>
<sequence>MFSESDFSKFKDKVLERAKEIARDRVNSAKAFAQEKLIEAEREGRRLYQEKLKAAQIELESFKFNAMAEIDAKIRKAVEDKEVHVREELVKELRKRLKERFPMMLECFIVWIKNNFNDGTIIVSPSFKEQVKKAVGNKYTITESTDINGVIFKHDRMVIEFSLDSILEEFKGEIDREIASILEG</sequence>
<dbReference type="SUPFAM" id="SSF160527">
    <property type="entry name" value="V-type ATPase subunit E-like"/>
    <property type="match status" value="1"/>
</dbReference>
<dbReference type="Proteomes" id="UP000187408">
    <property type="component" value="Unassembled WGS sequence"/>
</dbReference>
<gene>
    <name evidence="2" type="ORF">BLW93_03475</name>
</gene>
<feature type="coiled-coil region" evidence="1">
    <location>
        <begin position="23"/>
        <end position="58"/>
    </location>
</feature>
<reference evidence="2 3" key="1">
    <citation type="submission" date="2016-10" db="EMBL/GenBank/DDBJ databases">
        <title>Genome sequence of a sulfur-reducing bacterium Desulfurobacterium indicum K6013.</title>
        <authorList>
            <person name="Cao J."/>
            <person name="Shao Z."/>
            <person name="Alain K."/>
            <person name="Jebbar M."/>
        </authorList>
    </citation>
    <scope>NUCLEOTIDE SEQUENCE [LARGE SCALE GENOMIC DNA]</scope>
    <source>
        <strain evidence="2 3">K6013</strain>
    </source>
</reference>
<keyword evidence="3" id="KW-1185">Reference proteome</keyword>
<keyword evidence="1" id="KW-0175">Coiled coil</keyword>
<name>A0A1R1MLT3_9BACT</name>
<dbReference type="STRING" id="1914305.BLW93_03475"/>
<dbReference type="OrthoDB" id="13737at2"/>